<accession>A0A0B6S2H0</accession>
<evidence type="ECO:0000313" key="1">
    <source>
        <dbReference type="EMBL" id="AJK46411.1"/>
    </source>
</evidence>
<sequence length="270" mass="30408">MDNVSQEIVVSHESLSTDNLGIIGIRNRLSELGWARFDADDFALTAHERDELDFLARYGESLPLDRFGGDGRRRAYCEGIVDLASRQIAWRPGHRAEDGGIEIEYQQDEIYQPEYGGVVRRFRRLGSEVLETGLINRLIWHDLDLTPLPERHETLLCGLHMICMTAIGTEPARITPDCLHRDGQPYTAAHLIRRHNAKGGVNYIAPPRFSGWRVEAVPDDQLQVFTLHEALDSYVIDDEAVSHHVTSVSCDDPALPGMRTILLVDFTPVS</sequence>
<dbReference type="InterPro" id="IPR018724">
    <property type="entry name" value="2OG-Fe_dioxygenase"/>
</dbReference>
<dbReference type="OrthoDB" id="6681382at2"/>
<dbReference type="Pfam" id="PF10014">
    <property type="entry name" value="2OG-Fe_Oxy_2"/>
    <property type="match status" value="1"/>
</dbReference>
<dbReference type="RefSeq" id="WP_042624919.1">
    <property type="nucleotide sequence ID" value="NZ_BSTO01000007.1"/>
</dbReference>
<dbReference type="HOGENOM" id="CLU_074150_0_0_4"/>
<evidence type="ECO:0000313" key="2">
    <source>
        <dbReference type="Proteomes" id="UP000031838"/>
    </source>
</evidence>
<reference evidence="2" key="1">
    <citation type="submission" date="2011-03" db="EMBL/GenBank/DDBJ databases">
        <authorList>
            <person name="Voget S."/>
            <person name="Streit W.R."/>
            <person name="Jaeger K.E."/>
            <person name="Daniel R."/>
        </authorList>
    </citation>
    <scope>NUCLEOTIDE SEQUENCE [LARGE SCALE GENOMIC DNA]</scope>
    <source>
        <strain evidence="2">PG1</strain>
    </source>
</reference>
<dbReference type="AlphaFoldDB" id="A0A0B6S2H0"/>
<dbReference type="GO" id="GO:0051213">
    <property type="term" value="F:dioxygenase activity"/>
    <property type="evidence" value="ECO:0007669"/>
    <property type="project" value="InterPro"/>
</dbReference>
<gene>
    <name evidence="1" type="ORF">BGL_1c19020</name>
</gene>
<proteinExistence type="predicted"/>
<dbReference type="KEGG" id="bpla:bpln_2g02070"/>
<organism evidence="1 2">
    <name type="scientific">Burkholderia plantarii</name>
    <dbReference type="NCBI Taxonomy" id="41899"/>
    <lineage>
        <taxon>Bacteria</taxon>
        <taxon>Pseudomonadati</taxon>
        <taxon>Pseudomonadota</taxon>
        <taxon>Betaproteobacteria</taxon>
        <taxon>Burkholderiales</taxon>
        <taxon>Burkholderiaceae</taxon>
        <taxon>Burkholderia</taxon>
    </lineage>
</organism>
<dbReference type="KEGG" id="bgp:BGL_1c19020"/>
<evidence type="ECO:0008006" key="3">
    <source>
        <dbReference type="Google" id="ProtNLM"/>
    </source>
</evidence>
<name>A0A0B6S2H0_BURPL</name>
<dbReference type="Proteomes" id="UP000031838">
    <property type="component" value="Chromosome 1"/>
</dbReference>
<dbReference type="EMBL" id="CP002580">
    <property type="protein sequence ID" value="AJK46411.1"/>
    <property type="molecule type" value="Genomic_DNA"/>
</dbReference>
<keyword evidence="2" id="KW-1185">Reference proteome</keyword>
<reference evidence="1 2" key="2">
    <citation type="journal article" date="2016" name="Appl. Microbiol. Biotechnol.">
        <title>Mutations improving production and secretion of extracellular lipase by Burkholderia glumae PG1.</title>
        <authorList>
            <person name="Knapp A."/>
            <person name="Voget S."/>
            <person name="Gao R."/>
            <person name="Zaburannyi N."/>
            <person name="Krysciak D."/>
            <person name="Breuer M."/>
            <person name="Hauer B."/>
            <person name="Streit W.R."/>
            <person name="Muller R."/>
            <person name="Daniel R."/>
            <person name="Jaeger K.E."/>
        </authorList>
    </citation>
    <scope>NUCLEOTIDE SEQUENCE [LARGE SCALE GENOMIC DNA]</scope>
    <source>
        <strain evidence="1 2">PG1</strain>
    </source>
</reference>
<protein>
    <recommendedName>
        <fullName evidence="3">2OG-Fe dioxygenase family protein</fullName>
    </recommendedName>
</protein>
<dbReference type="Gene3D" id="2.60.120.620">
    <property type="entry name" value="q2cbj1_9rhob like domain"/>
    <property type="match status" value="1"/>
</dbReference>